<name>A0A2N0AM60_9LEPT</name>
<evidence type="ECO:0000313" key="2">
    <source>
        <dbReference type="EMBL" id="PJZ85388.1"/>
    </source>
</evidence>
<accession>A0A2N0AM60</accession>
<gene>
    <name evidence="2" type="ORF">CH364_03875</name>
</gene>
<dbReference type="EMBL" id="NPDX01000001">
    <property type="protein sequence ID" value="PJZ85388.1"/>
    <property type="molecule type" value="Genomic_DNA"/>
</dbReference>
<comment type="caution">
    <text evidence="2">The sequence shown here is derived from an EMBL/GenBank/DDBJ whole genome shotgun (WGS) entry which is preliminary data.</text>
</comment>
<organism evidence="2 3">
    <name type="scientific">Leptospira harrisiae</name>
    <dbReference type="NCBI Taxonomy" id="2023189"/>
    <lineage>
        <taxon>Bacteria</taxon>
        <taxon>Pseudomonadati</taxon>
        <taxon>Spirochaetota</taxon>
        <taxon>Spirochaetia</taxon>
        <taxon>Leptospirales</taxon>
        <taxon>Leptospiraceae</taxon>
        <taxon>Leptospira</taxon>
    </lineage>
</organism>
<dbReference type="AlphaFoldDB" id="A0A2N0AM60"/>
<reference evidence="2 3" key="1">
    <citation type="submission" date="2017-07" db="EMBL/GenBank/DDBJ databases">
        <title>Leptospira spp. isolated from tropical soils.</title>
        <authorList>
            <person name="Thibeaux R."/>
            <person name="Iraola G."/>
            <person name="Ferres I."/>
            <person name="Bierque E."/>
            <person name="Girault D."/>
            <person name="Soupe-Gilbert M.-E."/>
            <person name="Picardeau M."/>
            <person name="Goarant C."/>
        </authorList>
    </citation>
    <scope>NUCLEOTIDE SEQUENCE [LARGE SCALE GENOMIC DNA]</scope>
    <source>
        <strain evidence="2 3">FH2-B-A1</strain>
    </source>
</reference>
<sequence length="66" mass="7454">MTSFISLELRSLITGIVIFLFRNFLALAALAEWNMTTVLFPESAGIVCVFFVVMIKIRKTKLDIIS</sequence>
<feature type="transmembrane region" description="Helical" evidence="1">
    <location>
        <begin position="37"/>
        <end position="57"/>
    </location>
</feature>
<dbReference type="RefSeq" id="WP_100742289.1">
    <property type="nucleotide sequence ID" value="NZ_NPDW01000001.1"/>
</dbReference>
<protein>
    <submittedName>
        <fullName evidence="2">Uncharacterized protein</fullName>
    </submittedName>
</protein>
<keyword evidence="1" id="KW-0812">Transmembrane</keyword>
<evidence type="ECO:0000256" key="1">
    <source>
        <dbReference type="SAM" id="Phobius"/>
    </source>
</evidence>
<keyword evidence="3" id="KW-1185">Reference proteome</keyword>
<keyword evidence="1" id="KW-1133">Transmembrane helix</keyword>
<dbReference type="OrthoDB" id="2242787at2"/>
<evidence type="ECO:0000313" key="3">
    <source>
        <dbReference type="Proteomes" id="UP000232145"/>
    </source>
</evidence>
<proteinExistence type="predicted"/>
<keyword evidence="1" id="KW-0472">Membrane</keyword>
<feature type="transmembrane region" description="Helical" evidence="1">
    <location>
        <begin position="12"/>
        <end position="31"/>
    </location>
</feature>
<dbReference type="Proteomes" id="UP000232145">
    <property type="component" value="Unassembled WGS sequence"/>
</dbReference>